<dbReference type="AlphaFoldDB" id="A0A7C2K0X8"/>
<feature type="domain" description="HD/PDEase" evidence="1">
    <location>
        <begin position="23"/>
        <end position="139"/>
    </location>
</feature>
<gene>
    <name evidence="2" type="ORF">ENQ76_08450</name>
</gene>
<protein>
    <submittedName>
        <fullName evidence="2">HD domain-containing protein</fullName>
    </submittedName>
</protein>
<evidence type="ECO:0000313" key="2">
    <source>
        <dbReference type="EMBL" id="HEN15481.1"/>
    </source>
</evidence>
<dbReference type="Gene3D" id="1.10.472.50">
    <property type="entry name" value="HD-domain/PDEase-like"/>
    <property type="match status" value="1"/>
</dbReference>
<dbReference type="PANTHER" id="PTHR33594:SF1">
    <property type="entry name" value="HD_PDEASE DOMAIN-CONTAINING PROTEIN"/>
    <property type="match status" value="1"/>
</dbReference>
<proteinExistence type="predicted"/>
<dbReference type="SMART" id="SM00471">
    <property type="entry name" value="HDc"/>
    <property type="match status" value="1"/>
</dbReference>
<reference evidence="2" key="1">
    <citation type="journal article" date="2020" name="mSystems">
        <title>Genome- and Community-Level Interaction Insights into Carbon Utilization and Element Cycling Functions of Hydrothermarchaeota in Hydrothermal Sediment.</title>
        <authorList>
            <person name="Zhou Z."/>
            <person name="Liu Y."/>
            <person name="Xu W."/>
            <person name="Pan J."/>
            <person name="Luo Z.H."/>
            <person name="Li M."/>
        </authorList>
    </citation>
    <scope>NUCLEOTIDE SEQUENCE [LARGE SCALE GENOMIC DNA]</scope>
    <source>
        <strain evidence="2">SpSt-339</strain>
    </source>
</reference>
<sequence>MSVQSSLIESTAAFVRERLADDSSGHDWWHIDRVRRNATAIARAEGADVFLCELAALLHDVADWKFHGGDDTAGPRAAREWLTGQGADAEVIERVCGIIAGVSFKGAGVVTDMPTLEGRCVQDADRLDAIGAIGIARAFAFGGHFGRAMYDPERPPRMHASFAEYKSKSGPTINHFYEKLLLLKDRMQTETGRRMAEERHRFMEEFLSQFFAEWEARLPA</sequence>
<organism evidence="2">
    <name type="scientific">Schlesneria paludicola</name>
    <dbReference type="NCBI Taxonomy" id="360056"/>
    <lineage>
        <taxon>Bacteria</taxon>
        <taxon>Pseudomonadati</taxon>
        <taxon>Planctomycetota</taxon>
        <taxon>Planctomycetia</taxon>
        <taxon>Planctomycetales</taxon>
        <taxon>Planctomycetaceae</taxon>
        <taxon>Schlesneria</taxon>
    </lineage>
</organism>
<dbReference type="InterPro" id="IPR003607">
    <property type="entry name" value="HD/PDEase_dom"/>
</dbReference>
<dbReference type="SUPFAM" id="SSF109604">
    <property type="entry name" value="HD-domain/PDEase-like"/>
    <property type="match status" value="1"/>
</dbReference>
<dbReference type="Pfam" id="PF01966">
    <property type="entry name" value="HD"/>
    <property type="match status" value="1"/>
</dbReference>
<comment type="caution">
    <text evidence="2">The sequence shown here is derived from an EMBL/GenBank/DDBJ whole genome shotgun (WGS) entry which is preliminary data.</text>
</comment>
<dbReference type="CDD" id="cd00077">
    <property type="entry name" value="HDc"/>
    <property type="match status" value="1"/>
</dbReference>
<dbReference type="PANTHER" id="PTHR33594">
    <property type="entry name" value="SUPERFAMILY HYDROLASE, PUTATIVE (AFU_ORTHOLOGUE AFUA_1G03035)-RELATED"/>
    <property type="match status" value="1"/>
</dbReference>
<evidence type="ECO:0000259" key="1">
    <source>
        <dbReference type="SMART" id="SM00471"/>
    </source>
</evidence>
<name>A0A7C2K0X8_9PLAN</name>
<dbReference type="InterPro" id="IPR006674">
    <property type="entry name" value="HD_domain"/>
</dbReference>
<accession>A0A7C2K0X8</accession>
<dbReference type="Gene3D" id="1.20.58.1910">
    <property type="match status" value="1"/>
</dbReference>
<dbReference type="EMBL" id="DSOK01000245">
    <property type="protein sequence ID" value="HEN15481.1"/>
    <property type="molecule type" value="Genomic_DNA"/>
</dbReference>